<dbReference type="Gene3D" id="1.10.760.10">
    <property type="entry name" value="Cytochrome c-like domain"/>
    <property type="match status" value="1"/>
</dbReference>
<gene>
    <name evidence="6" type="ORF">RBSH_01409</name>
</gene>
<evidence type="ECO:0000256" key="1">
    <source>
        <dbReference type="ARBA" id="ARBA00022617"/>
    </source>
</evidence>
<evidence type="ECO:0000256" key="3">
    <source>
        <dbReference type="ARBA" id="ARBA00023004"/>
    </source>
</evidence>
<keyword evidence="3 4" id="KW-0408">Iron</keyword>
<dbReference type="GO" id="GO:0046872">
    <property type="term" value="F:metal ion binding"/>
    <property type="evidence" value="ECO:0007669"/>
    <property type="project" value="UniProtKB-KW"/>
</dbReference>
<dbReference type="AlphaFoldDB" id="K5CGZ9"/>
<dbReference type="Proteomes" id="UP000007993">
    <property type="component" value="Unassembled WGS sequence"/>
</dbReference>
<evidence type="ECO:0000256" key="4">
    <source>
        <dbReference type="PROSITE-ProRule" id="PRU00433"/>
    </source>
</evidence>
<protein>
    <submittedName>
        <fullName evidence="6">Heme-binding protein</fullName>
    </submittedName>
</protein>
<dbReference type="GO" id="GO:0009055">
    <property type="term" value="F:electron transfer activity"/>
    <property type="evidence" value="ECO:0007669"/>
    <property type="project" value="InterPro"/>
</dbReference>
<accession>K5CGZ9</accession>
<keyword evidence="2 4" id="KW-0479">Metal-binding</keyword>
<keyword evidence="1 4" id="KW-0349">Heme</keyword>
<dbReference type="InterPro" id="IPR016024">
    <property type="entry name" value="ARM-type_fold"/>
</dbReference>
<dbReference type="Pfam" id="PF13646">
    <property type="entry name" value="HEAT_2"/>
    <property type="match status" value="1"/>
</dbReference>
<evidence type="ECO:0000259" key="5">
    <source>
        <dbReference type="PROSITE" id="PS51007"/>
    </source>
</evidence>
<evidence type="ECO:0000256" key="2">
    <source>
        <dbReference type="ARBA" id="ARBA00022723"/>
    </source>
</evidence>
<dbReference type="GO" id="GO:0020037">
    <property type="term" value="F:heme binding"/>
    <property type="evidence" value="ECO:0007669"/>
    <property type="project" value="InterPro"/>
</dbReference>
<organism evidence="6 7">
    <name type="scientific">Rhodopirellula baltica SH28</name>
    <dbReference type="NCBI Taxonomy" id="993517"/>
    <lineage>
        <taxon>Bacteria</taxon>
        <taxon>Pseudomonadati</taxon>
        <taxon>Planctomycetota</taxon>
        <taxon>Planctomycetia</taxon>
        <taxon>Pirellulales</taxon>
        <taxon>Pirellulaceae</taxon>
        <taxon>Rhodopirellula</taxon>
    </lineage>
</organism>
<dbReference type="PATRIC" id="fig|993517.3.peg.1536"/>
<dbReference type="EMBL" id="AMCW01000033">
    <property type="protein sequence ID" value="EKK03260.1"/>
    <property type="molecule type" value="Genomic_DNA"/>
</dbReference>
<sequence length="336" mass="36495">MPLIRFTAAMLFALLGGIHQSWCDEPRRTSTTKSIRAKLLRPDLILQSLESPDVSVRRQAVLDLGQCHAKHPNLVPGAMQLLRRSVNDPAFDVVIASIEAAAMIGDLESFGAVAEVLRGDHTPSEAGRILDAIDVPSLRPFWKTSDPFRVVDAAKHLQQKATRQHSMASLAKIKIPTPSSTVIASGREAFMIARCDACHQVAGYGRASGPDLRGIGMCYSNTELIRHILQPSLDLHDTGRFEKFLVTDGRVITGRVIANNLASTDLSSVQVQTDLSNPDAVLSIELKDIEQRQPSPISPMPVGLLNSLTPTQVAELVVYLRSDGGRLAPADSSHEH</sequence>
<dbReference type="PANTHER" id="PTHR33546">
    <property type="entry name" value="LARGE, MULTIFUNCTIONAL SECRETED PROTEIN-RELATED"/>
    <property type="match status" value="1"/>
</dbReference>
<dbReference type="Gene3D" id="1.25.10.10">
    <property type="entry name" value="Leucine-rich Repeat Variant"/>
    <property type="match status" value="1"/>
</dbReference>
<evidence type="ECO:0000313" key="7">
    <source>
        <dbReference type="Proteomes" id="UP000007993"/>
    </source>
</evidence>
<evidence type="ECO:0000313" key="6">
    <source>
        <dbReference type="EMBL" id="EKK03260.1"/>
    </source>
</evidence>
<comment type="caution">
    <text evidence="6">The sequence shown here is derived from an EMBL/GenBank/DDBJ whole genome shotgun (WGS) entry which is preliminary data.</text>
</comment>
<name>K5CGZ9_RHOBT</name>
<dbReference type="InterPro" id="IPR036909">
    <property type="entry name" value="Cyt_c-like_dom_sf"/>
</dbReference>
<dbReference type="PROSITE" id="PS51007">
    <property type="entry name" value="CYTC"/>
    <property type="match status" value="1"/>
</dbReference>
<reference evidence="6 7" key="1">
    <citation type="journal article" date="2013" name="Mar. Genomics">
        <title>Expression of sulfatases in Rhodopirellula baltica and the diversity of sulfatases in the genus Rhodopirellula.</title>
        <authorList>
            <person name="Wegner C.E."/>
            <person name="Richter-Heitmann T."/>
            <person name="Klindworth A."/>
            <person name="Klockow C."/>
            <person name="Richter M."/>
            <person name="Achstetter T."/>
            <person name="Glockner F.O."/>
            <person name="Harder J."/>
        </authorList>
    </citation>
    <scope>NUCLEOTIDE SEQUENCE [LARGE SCALE GENOMIC DNA]</scope>
    <source>
        <strain evidence="6 7">SH28</strain>
    </source>
</reference>
<dbReference type="InterPro" id="IPR011989">
    <property type="entry name" value="ARM-like"/>
</dbReference>
<dbReference type="PANTHER" id="PTHR33546:SF1">
    <property type="entry name" value="LARGE, MULTIFUNCTIONAL SECRETED PROTEIN"/>
    <property type="match status" value="1"/>
</dbReference>
<feature type="domain" description="Cytochrome c" evidence="5">
    <location>
        <begin position="181"/>
        <end position="324"/>
    </location>
</feature>
<dbReference type="RefSeq" id="WP_007331320.1">
    <property type="nucleotide sequence ID" value="NZ_AMCW01000033.1"/>
</dbReference>
<proteinExistence type="predicted"/>
<dbReference type="SUPFAM" id="SSF48371">
    <property type="entry name" value="ARM repeat"/>
    <property type="match status" value="1"/>
</dbReference>
<dbReference type="InterPro" id="IPR009056">
    <property type="entry name" value="Cyt_c-like_dom"/>
</dbReference>
<dbReference type="SUPFAM" id="SSF46626">
    <property type="entry name" value="Cytochrome c"/>
    <property type="match status" value="1"/>
</dbReference>